<dbReference type="Bgee" id="WBGene00009850">
    <property type="expression patterns" value="Expressed in pharyngeal muscle cell (C elegans) and 3 other cell types or tissues"/>
</dbReference>
<dbReference type="AlphaFoldDB" id="Q20572"/>
<dbReference type="EMBL" id="BX284606">
    <property type="protein sequence ID" value="CAA93490.2"/>
    <property type="molecule type" value="Genomic_DNA"/>
</dbReference>
<dbReference type="HOGENOM" id="CLU_064575_0_0_1"/>
<evidence type="ECO:0000313" key="3">
    <source>
        <dbReference type="Proteomes" id="UP000001940"/>
    </source>
</evidence>
<dbReference type="eggNOG" id="ENOG502THVV">
    <property type="taxonomic scope" value="Eukaryota"/>
</dbReference>
<dbReference type="UCSC" id="F48F7.5">
    <property type="organism name" value="c. elegans"/>
</dbReference>
<feature type="region of interest" description="Disordered" evidence="1">
    <location>
        <begin position="226"/>
        <end position="312"/>
    </location>
</feature>
<gene>
    <name evidence="2" type="ORF">CELE_F48F7.5</name>
    <name evidence="2 4" type="ORF">F48F7.5</name>
</gene>
<organism evidence="2 3">
    <name type="scientific">Caenorhabditis elegans</name>
    <dbReference type="NCBI Taxonomy" id="6239"/>
    <lineage>
        <taxon>Eukaryota</taxon>
        <taxon>Metazoa</taxon>
        <taxon>Ecdysozoa</taxon>
        <taxon>Nematoda</taxon>
        <taxon>Chromadorea</taxon>
        <taxon>Rhabditida</taxon>
        <taxon>Rhabditina</taxon>
        <taxon>Rhabditomorpha</taxon>
        <taxon>Rhabditoidea</taxon>
        <taxon>Rhabditidae</taxon>
        <taxon>Peloderinae</taxon>
        <taxon>Caenorhabditis</taxon>
    </lineage>
</organism>
<dbReference type="WormBase" id="F48F7.5">
    <property type="protein sequence ID" value="CE53398"/>
    <property type="gene ID" value="WBGene00009850"/>
</dbReference>
<dbReference type="Proteomes" id="UP000001940">
    <property type="component" value="Chromosome X"/>
</dbReference>
<dbReference type="OrthoDB" id="5827747at2759"/>
<evidence type="ECO:0000256" key="1">
    <source>
        <dbReference type="SAM" id="MobiDB-lite"/>
    </source>
</evidence>
<proteinExistence type="predicted"/>
<name>Q20572_CAEEL</name>
<reference evidence="2 3" key="1">
    <citation type="journal article" date="1998" name="Science">
        <title>Genome sequence of the nematode C. elegans: a platform for investigating biology.</title>
        <authorList>
            <consortium name="The C. elegans sequencing consortium"/>
            <person name="Sulson J.E."/>
            <person name="Waterston R."/>
        </authorList>
    </citation>
    <scope>NUCLEOTIDE SEQUENCE [LARGE SCALE GENOMIC DNA]</scope>
    <source>
        <strain evidence="2 3">Bristol N2</strain>
    </source>
</reference>
<sequence length="312" mass="36671">MADIPKRIFDIWQQPLKIETCGTVMDMYKLQCSKCDEKFNTENSFAIHIDVCLKNAERDVHYQVHQHANRLLMSQNHLAMFCGASNQEEDLKCGLCKEQFENVQACRMHMRRCRRFNYQFSKFANHTGALFNNLMHSNEQLGTLFQQYVLDEHIIKIKTGRLSKPATEEVPNIESGSVCYDDLKQHFDEKNQHYLDEVRELIDDSFNRYLRKRELDSTTVDVGYSLPNKRRRVEEEDEDEEADDDNGESTDLEGSDVDENREEKELIDESNDSDDTEFEEEDEYETDYVEDEPTFDEETIPENYRATNCSNA</sequence>
<dbReference type="PIR" id="T22385">
    <property type="entry name" value="T22385"/>
</dbReference>
<evidence type="ECO:0000313" key="4">
    <source>
        <dbReference type="WormBase" id="F48F7.5"/>
    </source>
</evidence>
<dbReference type="InParanoid" id="Q20572"/>
<dbReference type="PaxDb" id="6239-F48F7.5"/>
<keyword evidence="3" id="KW-1185">Reference proteome</keyword>
<accession>Q20572</accession>
<dbReference type="FunCoup" id="Q20572">
    <property type="interactions" value="3"/>
</dbReference>
<protein>
    <submittedName>
        <fullName evidence="2">C2H2-type domain-containing protein</fullName>
    </submittedName>
</protein>
<feature type="compositionally biased region" description="Acidic residues" evidence="1">
    <location>
        <begin position="235"/>
        <end position="300"/>
    </location>
</feature>
<dbReference type="AGR" id="WB:WBGene00009850"/>
<evidence type="ECO:0000313" key="2">
    <source>
        <dbReference type="EMBL" id="CAA93490.2"/>
    </source>
</evidence>
<dbReference type="PhylomeDB" id="Q20572"/>